<dbReference type="EMBL" id="JEMX01000044">
    <property type="protein sequence ID" value="EXI79930.1"/>
    <property type="molecule type" value="Genomic_DNA"/>
</dbReference>
<comment type="caution">
    <text evidence="1">The sequence shown here is derived from an EMBL/GenBank/DDBJ whole genome shotgun (WGS) entry which is preliminary data.</text>
</comment>
<evidence type="ECO:0000313" key="2">
    <source>
        <dbReference type="Proteomes" id="UP000021816"/>
    </source>
</evidence>
<sequence length="85" mass="9512">MQQPSRARQDQPDPLLAVTAENRVVKVVGCGDRWRTHARFVVAEDRRMRVITCCIVPPRSLLAGQTALPLERSEFVPGCRLSCVP</sequence>
<dbReference type="Proteomes" id="UP000021816">
    <property type="component" value="Unassembled WGS sequence"/>
</dbReference>
<protein>
    <submittedName>
        <fullName evidence="1">Uncharacterized protein</fullName>
    </submittedName>
</protein>
<proteinExistence type="predicted"/>
<name>A0A011PSX0_9PROT</name>
<organism evidence="1 2">
    <name type="scientific">Candidatus Accumulibacter appositus</name>
    <dbReference type="NCBI Taxonomy" id="1454003"/>
    <lineage>
        <taxon>Bacteria</taxon>
        <taxon>Pseudomonadati</taxon>
        <taxon>Pseudomonadota</taxon>
        <taxon>Betaproteobacteria</taxon>
        <taxon>Candidatus Accumulibacter</taxon>
    </lineage>
</organism>
<evidence type="ECO:0000313" key="1">
    <source>
        <dbReference type="EMBL" id="EXI79930.1"/>
    </source>
</evidence>
<gene>
    <name evidence="1" type="ORF">AW10_02075</name>
</gene>
<accession>A0A011PSX0</accession>
<reference evidence="1 2" key="1">
    <citation type="submission" date="2014-02" db="EMBL/GenBank/DDBJ databases">
        <title>Expanding our view of genomic diversity in Candidatus Accumulibacter clades.</title>
        <authorList>
            <person name="Skennerton C.T."/>
            <person name="Barr J.J."/>
            <person name="Slater F.R."/>
            <person name="Bond P.L."/>
            <person name="Tyson G.W."/>
        </authorList>
    </citation>
    <scope>NUCLEOTIDE SEQUENCE [LARGE SCALE GENOMIC DNA]</scope>
    <source>
        <strain evidence="2">BA-92</strain>
    </source>
</reference>
<dbReference type="AlphaFoldDB" id="A0A011PSX0"/>